<dbReference type="VEuPathDB" id="FungiDB:FUN_023827"/>
<protein>
    <submittedName>
        <fullName evidence="1">Uncharacterized protein</fullName>
    </submittedName>
</protein>
<proteinExistence type="predicted"/>
<comment type="caution">
    <text evidence="1">The sequence shown here is derived from an EMBL/GenBank/DDBJ whole genome shotgun (WGS) entry which is preliminary data.</text>
</comment>
<name>A0A2N1M809_9GLOM</name>
<dbReference type="EMBL" id="LLXL01004109">
    <property type="protein sequence ID" value="PKK57773.1"/>
    <property type="molecule type" value="Genomic_DNA"/>
</dbReference>
<dbReference type="Proteomes" id="UP000233469">
    <property type="component" value="Unassembled WGS sequence"/>
</dbReference>
<evidence type="ECO:0000313" key="1">
    <source>
        <dbReference type="EMBL" id="PKK57773.1"/>
    </source>
</evidence>
<evidence type="ECO:0000313" key="2">
    <source>
        <dbReference type="Proteomes" id="UP000233469"/>
    </source>
</evidence>
<organism evidence="1 2">
    <name type="scientific">Rhizophagus irregularis</name>
    <dbReference type="NCBI Taxonomy" id="588596"/>
    <lineage>
        <taxon>Eukaryota</taxon>
        <taxon>Fungi</taxon>
        <taxon>Fungi incertae sedis</taxon>
        <taxon>Mucoromycota</taxon>
        <taxon>Glomeromycotina</taxon>
        <taxon>Glomeromycetes</taxon>
        <taxon>Glomerales</taxon>
        <taxon>Glomeraceae</taxon>
        <taxon>Rhizophagus</taxon>
    </lineage>
</organism>
<gene>
    <name evidence="1" type="ORF">RhiirC2_366090</name>
</gene>
<sequence>MDFCQLFLQFLEDIGGMSRALQYVFYKCLETECDGKKFFKIIDQQNFDNIFYDVKAHLQERYNIHEFIQNNKKLALELLYHSIDGIPISVEKYLDESKSEYMSNNLKRDAHIILNPCNTEDLNNEHKKNILSSTSAPKKLQNILFKYQHITITFMIQLFNGQISKPDCLVIIKEYFGPIFALCACFT</sequence>
<reference evidence="1 2" key="1">
    <citation type="submission" date="2016-04" db="EMBL/GenBank/DDBJ databases">
        <title>Genome analyses suggest a sexual origin of heterokaryosis in a supposedly ancient asexual fungus.</title>
        <authorList>
            <person name="Ropars J."/>
            <person name="Sedzielewska K."/>
            <person name="Noel J."/>
            <person name="Charron P."/>
            <person name="Farinelli L."/>
            <person name="Marton T."/>
            <person name="Kruger M."/>
            <person name="Pelin A."/>
            <person name="Brachmann A."/>
            <person name="Corradi N."/>
        </authorList>
    </citation>
    <scope>NUCLEOTIDE SEQUENCE [LARGE SCALE GENOMIC DNA]</scope>
    <source>
        <strain evidence="1 2">C2</strain>
    </source>
</reference>
<dbReference type="AlphaFoldDB" id="A0A2N1M809"/>
<accession>A0A2N1M809</accession>
<reference evidence="1 2" key="2">
    <citation type="submission" date="2017-10" db="EMBL/GenBank/DDBJ databases">
        <title>Extensive intraspecific genome diversity in a model arbuscular mycorrhizal fungus.</title>
        <authorList>
            <person name="Chen E.C.H."/>
            <person name="Morin E."/>
            <person name="Baudet D."/>
            <person name="Noel J."/>
            <person name="Ndikumana S."/>
            <person name="Charron P."/>
            <person name="St-Onge C."/>
            <person name="Giorgi J."/>
            <person name="Grigoriev I.V."/>
            <person name="Roux C."/>
            <person name="Martin F.M."/>
            <person name="Corradi N."/>
        </authorList>
    </citation>
    <scope>NUCLEOTIDE SEQUENCE [LARGE SCALE GENOMIC DNA]</scope>
    <source>
        <strain evidence="1 2">C2</strain>
    </source>
</reference>